<dbReference type="Proteomes" id="UP000622797">
    <property type="component" value="Unassembled WGS sequence"/>
</dbReference>
<organism evidence="2 3">
    <name type="scientific">Fusarium sarcochroum</name>
    <dbReference type="NCBI Taxonomy" id="1208366"/>
    <lineage>
        <taxon>Eukaryota</taxon>
        <taxon>Fungi</taxon>
        <taxon>Dikarya</taxon>
        <taxon>Ascomycota</taxon>
        <taxon>Pezizomycotina</taxon>
        <taxon>Sordariomycetes</taxon>
        <taxon>Hypocreomycetidae</taxon>
        <taxon>Hypocreales</taxon>
        <taxon>Nectriaceae</taxon>
        <taxon>Fusarium</taxon>
        <taxon>Fusarium lateritium species complex</taxon>
    </lineage>
</organism>
<dbReference type="OrthoDB" id="3823086at2759"/>
<evidence type="ECO:0000259" key="1">
    <source>
        <dbReference type="Pfam" id="PF13087"/>
    </source>
</evidence>
<proteinExistence type="predicted"/>
<dbReference type="InterPro" id="IPR041679">
    <property type="entry name" value="DNA2/NAM7-like_C"/>
</dbReference>
<evidence type="ECO:0000313" key="2">
    <source>
        <dbReference type="EMBL" id="KAF4943317.1"/>
    </source>
</evidence>
<comment type="caution">
    <text evidence="2">The sequence shown here is derived from an EMBL/GenBank/DDBJ whole genome shotgun (WGS) entry which is preliminary data.</text>
</comment>
<evidence type="ECO:0000313" key="3">
    <source>
        <dbReference type="Proteomes" id="UP000622797"/>
    </source>
</evidence>
<reference evidence="2" key="2">
    <citation type="submission" date="2020-05" db="EMBL/GenBank/DDBJ databases">
        <authorList>
            <person name="Kim H.-S."/>
            <person name="Proctor R.H."/>
            <person name="Brown D.W."/>
        </authorList>
    </citation>
    <scope>NUCLEOTIDE SEQUENCE</scope>
    <source>
        <strain evidence="2">NRRL 20472</strain>
    </source>
</reference>
<dbReference type="Pfam" id="PF13087">
    <property type="entry name" value="AAA_12"/>
    <property type="match status" value="1"/>
</dbReference>
<protein>
    <recommendedName>
        <fullName evidence="1">DNA2/NAM7 helicase-like C-terminal domain-containing protein</fullName>
    </recommendedName>
</protein>
<feature type="non-terminal residue" evidence="2">
    <location>
        <position position="1"/>
    </location>
</feature>
<accession>A0A8H4SPR9</accession>
<sequence length="375" mass="42241">RAYGNACAAVDEISYKGLMKSLIRDNDDWQEPQAKKTNTVHRHFIITKLFILLNTGLVGVGKNAGKPADFLVATLYKSQATLLKVDLDKLVDEDNLSAADRRRVKVSTLDEAQSDEADIVIVDTVLVGNAGFIAEEFRIALALSRAHVEHSQKRALQLFHVHQCHEKHELGIRIWCCEKCETFQQPAADCDKELTEDATLRCLRTRTASYSRHRFSLWTVLRPTRSALPEKEIPSEETLINLYEQLSGKVLHAMYPEVWSLNGYWKKGYTHLDRPKPPHDKTVQDKEGLKWCIHLDCMLERATTAGNAWIQLDHQRPALLVVNSRDGTSSSADLLSVDGNTAQIRRLLEAANREPNTVIELLSAGVNESSHPKPH</sequence>
<reference evidence="2" key="1">
    <citation type="journal article" date="2020" name="BMC Genomics">
        <title>Correction to: Identification and distribution of gene clusters required for synthesis of sphingolipid metabolism inhibitors in diverse species of the filamentous fungus Fusarium.</title>
        <authorList>
            <person name="Kim H.S."/>
            <person name="Lohmar J.M."/>
            <person name="Busman M."/>
            <person name="Brown D.W."/>
            <person name="Naumann T.A."/>
            <person name="Divon H.H."/>
            <person name="Lysoe E."/>
            <person name="Uhlig S."/>
            <person name="Proctor R.H."/>
        </authorList>
    </citation>
    <scope>NUCLEOTIDE SEQUENCE</scope>
    <source>
        <strain evidence="2">NRRL 20472</strain>
    </source>
</reference>
<gene>
    <name evidence="2" type="ORF">FSARC_14949</name>
</gene>
<keyword evidence="3" id="KW-1185">Reference proteome</keyword>
<dbReference type="InterPro" id="IPR027417">
    <property type="entry name" value="P-loop_NTPase"/>
</dbReference>
<dbReference type="Gene3D" id="3.40.50.300">
    <property type="entry name" value="P-loop containing nucleotide triphosphate hydrolases"/>
    <property type="match status" value="1"/>
</dbReference>
<feature type="domain" description="DNA2/NAM7 helicase-like C-terminal" evidence="1">
    <location>
        <begin position="38"/>
        <end position="147"/>
    </location>
</feature>
<dbReference type="AlphaFoldDB" id="A0A8H4SPR9"/>
<dbReference type="EMBL" id="JABEXW010001573">
    <property type="protein sequence ID" value="KAF4943317.1"/>
    <property type="molecule type" value="Genomic_DNA"/>
</dbReference>
<name>A0A8H4SPR9_9HYPO</name>